<dbReference type="SUPFAM" id="SSF52980">
    <property type="entry name" value="Restriction endonuclease-like"/>
    <property type="match status" value="1"/>
</dbReference>
<dbReference type="NCBIfam" id="TIGR00632">
    <property type="entry name" value="vsr"/>
    <property type="match status" value="1"/>
</dbReference>
<proteinExistence type="inferred from homology"/>
<dbReference type="EMBL" id="BMHK01000034">
    <property type="protein sequence ID" value="GGC12552.1"/>
    <property type="molecule type" value="Genomic_DNA"/>
</dbReference>
<evidence type="ECO:0000256" key="4">
    <source>
        <dbReference type="ARBA" id="ARBA00022801"/>
    </source>
</evidence>
<accession>A0A916TUW2</accession>
<dbReference type="GO" id="GO:0006298">
    <property type="term" value="P:mismatch repair"/>
    <property type="evidence" value="ECO:0007669"/>
    <property type="project" value="UniProtKB-UniRule"/>
</dbReference>
<evidence type="ECO:0000256" key="2">
    <source>
        <dbReference type="ARBA" id="ARBA00022759"/>
    </source>
</evidence>
<reference evidence="7" key="1">
    <citation type="journal article" date="2014" name="Int. J. Syst. Evol. Microbiol.">
        <title>Complete genome sequence of Corynebacterium casei LMG S-19264T (=DSM 44701T), isolated from a smear-ripened cheese.</title>
        <authorList>
            <consortium name="US DOE Joint Genome Institute (JGI-PGF)"/>
            <person name="Walter F."/>
            <person name="Albersmeier A."/>
            <person name="Kalinowski J."/>
            <person name="Ruckert C."/>
        </authorList>
    </citation>
    <scope>NUCLEOTIDE SEQUENCE</scope>
    <source>
        <strain evidence="7">CGMCC 1.15095</strain>
    </source>
</reference>
<dbReference type="InterPro" id="IPR004603">
    <property type="entry name" value="DNA_mismatch_endonuc_vsr"/>
</dbReference>
<comment type="function">
    <text evidence="6">May nick specific sequences that contain T:G mispairs resulting from m5C-deamination.</text>
</comment>
<organism evidence="7 8">
    <name type="scientific">Novosphingobium endophyticum</name>
    <dbReference type="NCBI Taxonomy" id="1955250"/>
    <lineage>
        <taxon>Bacteria</taxon>
        <taxon>Pseudomonadati</taxon>
        <taxon>Pseudomonadota</taxon>
        <taxon>Alphaproteobacteria</taxon>
        <taxon>Sphingomonadales</taxon>
        <taxon>Sphingomonadaceae</taxon>
        <taxon>Novosphingobium</taxon>
    </lineage>
</organism>
<evidence type="ECO:0000256" key="3">
    <source>
        <dbReference type="ARBA" id="ARBA00022763"/>
    </source>
</evidence>
<keyword evidence="2 6" id="KW-0255">Endonuclease</keyword>
<gene>
    <name evidence="7" type="ORF">GCM10011494_34210</name>
</gene>
<comment type="similarity">
    <text evidence="6">Belongs to the vsr family.</text>
</comment>
<dbReference type="AlphaFoldDB" id="A0A916TUW2"/>
<dbReference type="GO" id="GO:0016787">
    <property type="term" value="F:hydrolase activity"/>
    <property type="evidence" value="ECO:0007669"/>
    <property type="project" value="UniProtKB-KW"/>
</dbReference>
<dbReference type="Gene3D" id="3.40.960.10">
    <property type="entry name" value="VSR Endonuclease"/>
    <property type="match status" value="1"/>
</dbReference>
<comment type="caution">
    <text evidence="7">The sequence shown here is derived from an EMBL/GenBank/DDBJ whole genome shotgun (WGS) entry which is preliminary data.</text>
</comment>
<keyword evidence="8" id="KW-1185">Reference proteome</keyword>
<sequence>MSDRLTPEARSAHMRLIRKVNTKPELVVRRVAHRLGYRFRLHRRDLPGTPDLVFPRLRKTILVHGCFWHQHPGCRLARLPKSRPEYWLPKLRRNKERDAAALEALENLGWQVLVLWECDVASEDAVADVVQSFLREA</sequence>
<keyword evidence="4 6" id="KW-0378">Hydrolase</keyword>
<evidence type="ECO:0000313" key="7">
    <source>
        <dbReference type="EMBL" id="GGC12552.1"/>
    </source>
</evidence>
<reference evidence="7" key="2">
    <citation type="submission" date="2020-09" db="EMBL/GenBank/DDBJ databases">
        <authorList>
            <person name="Sun Q."/>
            <person name="Zhou Y."/>
        </authorList>
    </citation>
    <scope>NUCLEOTIDE SEQUENCE</scope>
    <source>
        <strain evidence="7">CGMCC 1.15095</strain>
    </source>
</reference>
<evidence type="ECO:0000256" key="5">
    <source>
        <dbReference type="ARBA" id="ARBA00023204"/>
    </source>
</evidence>
<keyword evidence="1 6" id="KW-0540">Nuclease</keyword>
<keyword evidence="5 6" id="KW-0234">DNA repair</keyword>
<evidence type="ECO:0000256" key="6">
    <source>
        <dbReference type="PIRNR" id="PIRNR018267"/>
    </source>
</evidence>
<dbReference type="Pfam" id="PF03852">
    <property type="entry name" value="Vsr"/>
    <property type="match status" value="1"/>
</dbReference>
<dbReference type="GO" id="GO:0004519">
    <property type="term" value="F:endonuclease activity"/>
    <property type="evidence" value="ECO:0007669"/>
    <property type="project" value="UniProtKB-KW"/>
</dbReference>
<dbReference type="PIRSF" id="PIRSF018267">
    <property type="entry name" value="VSR_endonuc"/>
    <property type="match status" value="1"/>
</dbReference>
<dbReference type="Proteomes" id="UP000608154">
    <property type="component" value="Unassembled WGS sequence"/>
</dbReference>
<dbReference type="CDD" id="cd00221">
    <property type="entry name" value="Vsr"/>
    <property type="match status" value="1"/>
</dbReference>
<keyword evidence="3 6" id="KW-0227">DNA damage</keyword>
<evidence type="ECO:0000313" key="8">
    <source>
        <dbReference type="Proteomes" id="UP000608154"/>
    </source>
</evidence>
<evidence type="ECO:0000256" key="1">
    <source>
        <dbReference type="ARBA" id="ARBA00022722"/>
    </source>
</evidence>
<name>A0A916TUW2_9SPHN</name>
<protein>
    <recommendedName>
        <fullName evidence="6">Very short patch repair endonuclease</fullName>
        <ecNumber evidence="6">3.1.-.-</ecNumber>
    </recommendedName>
</protein>
<dbReference type="EC" id="3.1.-.-" evidence="6"/>
<dbReference type="InterPro" id="IPR011335">
    <property type="entry name" value="Restrct_endonuc-II-like"/>
</dbReference>